<dbReference type="FunFam" id="3.30.450.20:FF:000018">
    <property type="entry name" value="Sensor histidine kinase DcuS"/>
    <property type="match status" value="1"/>
</dbReference>
<keyword evidence="7 14" id="KW-0812">Transmembrane</keyword>
<keyword evidence="17" id="KW-1185">Reference proteome</keyword>
<evidence type="ECO:0000256" key="12">
    <source>
        <dbReference type="ARBA" id="ARBA00023012"/>
    </source>
</evidence>
<keyword evidence="12" id="KW-0902">Two-component regulatory system</keyword>
<dbReference type="SMART" id="SM00091">
    <property type="entry name" value="PAS"/>
    <property type="match status" value="1"/>
</dbReference>
<feature type="transmembrane region" description="Helical" evidence="14">
    <location>
        <begin position="179"/>
        <end position="201"/>
    </location>
</feature>
<dbReference type="InterPro" id="IPR036890">
    <property type="entry name" value="HATPase_C_sf"/>
</dbReference>
<comment type="catalytic activity">
    <reaction evidence="1">
        <text>ATP + protein L-histidine = ADP + protein N-phospho-L-histidine.</text>
        <dbReference type="EC" id="2.7.13.3"/>
    </reaction>
</comment>
<feature type="domain" description="Histidine kinase" evidence="15">
    <location>
        <begin position="320"/>
        <end position="533"/>
    </location>
</feature>
<keyword evidence="11 14" id="KW-1133">Transmembrane helix</keyword>
<evidence type="ECO:0000256" key="2">
    <source>
        <dbReference type="ARBA" id="ARBA00004651"/>
    </source>
</evidence>
<dbReference type="InterPro" id="IPR004358">
    <property type="entry name" value="Sig_transdc_His_kin-like_C"/>
</dbReference>
<evidence type="ECO:0000256" key="4">
    <source>
        <dbReference type="ARBA" id="ARBA00022475"/>
    </source>
</evidence>
<dbReference type="Pfam" id="PF17203">
    <property type="entry name" value="sCache_3_2"/>
    <property type="match status" value="1"/>
</dbReference>
<feature type="transmembrane region" description="Helical" evidence="14">
    <location>
        <begin position="6"/>
        <end position="31"/>
    </location>
</feature>
<dbReference type="Pfam" id="PF00989">
    <property type="entry name" value="PAS"/>
    <property type="match status" value="1"/>
</dbReference>
<dbReference type="GO" id="GO:0005524">
    <property type="term" value="F:ATP binding"/>
    <property type="evidence" value="ECO:0007669"/>
    <property type="project" value="UniProtKB-KW"/>
</dbReference>
<dbReference type="Pfam" id="PF02518">
    <property type="entry name" value="HATPase_c"/>
    <property type="match status" value="1"/>
</dbReference>
<gene>
    <name evidence="16" type="ORF">SAMN05216571_102135</name>
</gene>
<evidence type="ECO:0000256" key="3">
    <source>
        <dbReference type="ARBA" id="ARBA00012438"/>
    </source>
</evidence>
<keyword evidence="6" id="KW-0808">Transferase</keyword>
<dbReference type="AlphaFoldDB" id="A0A1G7P5K9"/>
<dbReference type="EMBL" id="FNCI01000002">
    <property type="protein sequence ID" value="SDF81592.1"/>
    <property type="molecule type" value="Genomic_DNA"/>
</dbReference>
<dbReference type="InterPro" id="IPR035965">
    <property type="entry name" value="PAS-like_dom_sf"/>
</dbReference>
<keyword evidence="8" id="KW-0547">Nucleotide-binding</keyword>
<evidence type="ECO:0000256" key="9">
    <source>
        <dbReference type="ARBA" id="ARBA00022777"/>
    </source>
</evidence>
<evidence type="ECO:0000256" key="8">
    <source>
        <dbReference type="ARBA" id="ARBA00022741"/>
    </source>
</evidence>
<sequence length="549" mass="59114">MSRPRLSLSALISLLVAVMIVLSLGLALWLFMGQQRSALEQAQSTRVTDLAQVVAGRADVRSALARRRDDASLAPGPLQASIERLRQELGVDFIVVMTETARRLTHPDPSRIGHFFQGGDEGPALEGERYASRSKGTLGTSIRGFAPVLGGDGEVIGAVAVGVTMSSLLPTLEAHRHQIVLGVLALMLAAALGAGLLARYIKRVLLGLEPYQIAQLVEERQAMLSSVHEGILAVDAEGRITLVNQAARRLLQRAGLKAPQPGIPLADYLPEAGMLEVLAEDRPSLDQQVAINDQVLLANRVPIHHRGRMIGAVATLRDKTDVHRLAEELTGVRRYAEALRATTHDFKNRLHVITGLAALGDLVALKRYLRELNDGQRVVSDGLNEAIRDPVLAGFLLGKRSEARERDITLTLSAEQPLPVAADPEMGHTLVTVIGNLLENAFEALASSEERRVSLTLDYQHDWLTLEIQDTGPGIAPALQARVFERGLSTKGQGRGLGLALARERVEAHQGVLSLYSSEGQGTLIEVALPYAAATDAPSSPDVSRQEAP</sequence>
<dbReference type="OrthoDB" id="9792686at2"/>
<dbReference type="SUPFAM" id="SSF55785">
    <property type="entry name" value="PYP-like sensor domain (PAS domain)"/>
    <property type="match status" value="1"/>
</dbReference>
<dbReference type="Gene3D" id="1.10.287.130">
    <property type="match status" value="1"/>
</dbReference>
<evidence type="ECO:0000256" key="6">
    <source>
        <dbReference type="ARBA" id="ARBA00022679"/>
    </source>
</evidence>
<evidence type="ECO:0000313" key="17">
    <source>
        <dbReference type="Proteomes" id="UP000198641"/>
    </source>
</evidence>
<dbReference type="Proteomes" id="UP000198641">
    <property type="component" value="Unassembled WGS sequence"/>
</dbReference>
<reference evidence="16 17" key="1">
    <citation type="submission" date="2016-10" db="EMBL/GenBank/DDBJ databases">
        <authorList>
            <person name="de Groot N.N."/>
        </authorList>
    </citation>
    <scope>NUCLEOTIDE SEQUENCE [LARGE SCALE GENOMIC DNA]</scope>
    <source>
        <strain evidence="16 17">BH539</strain>
    </source>
</reference>
<dbReference type="SUPFAM" id="SSF55874">
    <property type="entry name" value="ATPase domain of HSP90 chaperone/DNA topoisomerase II/histidine kinase"/>
    <property type="match status" value="1"/>
</dbReference>
<dbReference type="GO" id="GO:0000155">
    <property type="term" value="F:phosphorelay sensor kinase activity"/>
    <property type="evidence" value="ECO:0007669"/>
    <property type="project" value="InterPro"/>
</dbReference>
<dbReference type="InterPro" id="IPR000014">
    <property type="entry name" value="PAS"/>
</dbReference>
<evidence type="ECO:0000259" key="15">
    <source>
        <dbReference type="PROSITE" id="PS50109"/>
    </source>
</evidence>
<dbReference type="InterPro" id="IPR013767">
    <property type="entry name" value="PAS_fold"/>
</dbReference>
<protein>
    <recommendedName>
        <fullName evidence="3">histidine kinase</fullName>
        <ecNumber evidence="3">2.7.13.3</ecNumber>
    </recommendedName>
</protein>
<evidence type="ECO:0000256" key="5">
    <source>
        <dbReference type="ARBA" id="ARBA00022553"/>
    </source>
</evidence>
<dbReference type="SUPFAM" id="SSF103190">
    <property type="entry name" value="Sensory domain-like"/>
    <property type="match status" value="1"/>
</dbReference>
<dbReference type="PROSITE" id="PS50109">
    <property type="entry name" value="HIS_KIN"/>
    <property type="match status" value="1"/>
</dbReference>
<dbReference type="PANTHER" id="PTHR43547">
    <property type="entry name" value="TWO-COMPONENT HISTIDINE KINASE"/>
    <property type="match status" value="1"/>
</dbReference>
<dbReference type="SUPFAM" id="SSF55890">
    <property type="entry name" value="Sporulation response regulatory protein Spo0B"/>
    <property type="match status" value="1"/>
</dbReference>
<evidence type="ECO:0000256" key="1">
    <source>
        <dbReference type="ARBA" id="ARBA00000085"/>
    </source>
</evidence>
<evidence type="ECO:0000313" key="16">
    <source>
        <dbReference type="EMBL" id="SDF81592.1"/>
    </source>
</evidence>
<dbReference type="InterPro" id="IPR005467">
    <property type="entry name" value="His_kinase_dom"/>
</dbReference>
<name>A0A1G7P5K9_9GAMM</name>
<evidence type="ECO:0000256" key="13">
    <source>
        <dbReference type="ARBA" id="ARBA00023136"/>
    </source>
</evidence>
<organism evidence="16 17">
    <name type="scientific">Onishia taeanensis</name>
    <dbReference type="NCBI Taxonomy" id="284577"/>
    <lineage>
        <taxon>Bacteria</taxon>
        <taxon>Pseudomonadati</taxon>
        <taxon>Pseudomonadota</taxon>
        <taxon>Gammaproteobacteria</taxon>
        <taxon>Oceanospirillales</taxon>
        <taxon>Halomonadaceae</taxon>
        <taxon>Onishia</taxon>
    </lineage>
</organism>
<dbReference type="GO" id="GO:0005886">
    <property type="term" value="C:plasma membrane"/>
    <property type="evidence" value="ECO:0007669"/>
    <property type="project" value="UniProtKB-SubCell"/>
</dbReference>
<dbReference type="RefSeq" id="WP_092523075.1">
    <property type="nucleotide sequence ID" value="NZ_FNCI01000002.1"/>
</dbReference>
<proteinExistence type="predicted"/>
<comment type="subcellular location">
    <subcellularLocation>
        <location evidence="2">Cell membrane</location>
        <topology evidence="2">Multi-pass membrane protein</topology>
    </subcellularLocation>
</comment>
<evidence type="ECO:0000256" key="10">
    <source>
        <dbReference type="ARBA" id="ARBA00022840"/>
    </source>
</evidence>
<dbReference type="Gene3D" id="3.30.450.20">
    <property type="entry name" value="PAS domain"/>
    <property type="match status" value="2"/>
</dbReference>
<keyword evidence="10" id="KW-0067">ATP-binding</keyword>
<dbReference type="Gene3D" id="3.30.565.10">
    <property type="entry name" value="Histidine kinase-like ATPase, C-terminal domain"/>
    <property type="match status" value="1"/>
</dbReference>
<dbReference type="PANTHER" id="PTHR43547:SF10">
    <property type="entry name" value="SENSOR HISTIDINE KINASE DCUS"/>
    <property type="match status" value="1"/>
</dbReference>
<dbReference type="GO" id="GO:0006355">
    <property type="term" value="P:regulation of DNA-templated transcription"/>
    <property type="evidence" value="ECO:0007669"/>
    <property type="project" value="InterPro"/>
</dbReference>
<evidence type="ECO:0000256" key="7">
    <source>
        <dbReference type="ARBA" id="ARBA00022692"/>
    </source>
</evidence>
<evidence type="ECO:0000256" key="11">
    <source>
        <dbReference type="ARBA" id="ARBA00022989"/>
    </source>
</evidence>
<dbReference type="PRINTS" id="PR00344">
    <property type="entry name" value="BCTRLSENSOR"/>
</dbReference>
<dbReference type="NCBIfam" id="NF008298">
    <property type="entry name" value="PRK11086.1"/>
    <property type="match status" value="1"/>
</dbReference>
<dbReference type="STRING" id="284577.SAMN05216571_102135"/>
<dbReference type="CDD" id="cd00130">
    <property type="entry name" value="PAS"/>
    <property type="match status" value="1"/>
</dbReference>
<accession>A0A1G7P5K9</accession>
<keyword evidence="9 16" id="KW-0418">Kinase</keyword>
<dbReference type="InterPro" id="IPR016120">
    <property type="entry name" value="Sig_transdc_His_kin_SpoOB"/>
</dbReference>
<dbReference type="InterPro" id="IPR029151">
    <property type="entry name" value="Sensor-like_sf"/>
</dbReference>
<dbReference type="SMART" id="SM00387">
    <property type="entry name" value="HATPase_c"/>
    <property type="match status" value="1"/>
</dbReference>
<evidence type="ECO:0000256" key="14">
    <source>
        <dbReference type="SAM" id="Phobius"/>
    </source>
</evidence>
<dbReference type="InterPro" id="IPR033463">
    <property type="entry name" value="sCache_3"/>
</dbReference>
<keyword evidence="5" id="KW-0597">Phosphoprotein</keyword>
<dbReference type="EC" id="2.7.13.3" evidence="3"/>
<dbReference type="InterPro" id="IPR003594">
    <property type="entry name" value="HATPase_dom"/>
</dbReference>
<keyword evidence="13 14" id="KW-0472">Membrane</keyword>
<keyword evidence="4" id="KW-1003">Cell membrane</keyword>